<keyword evidence="2" id="KW-1185">Reference proteome</keyword>
<reference evidence="1 2" key="3">
    <citation type="journal article" date="2022" name="Microbiol. Spectr.">
        <title>Folding features and dynamics of 3D genome architecture in plant fungal pathogens.</title>
        <authorList>
            <person name="Xia C."/>
        </authorList>
    </citation>
    <scope>NUCLEOTIDE SEQUENCE [LARGE SCALE GENOMIC DNA]</scope>
    <source>
        <strain evidence="1 2">93-210</strain>
    </source>
</reference>
<proteinExistence type="predicted"/>
<evidence type="ECO:0000313" key="2">
    <source>
        <dbReference type="Proteomes" id="UP001060170"/>
    </source>
</evidence>
<dbReference type="Proteomes" id="UP001060170">
    <property type="component" value="Chromosome 11"/>
</dbReference>
<sequence length="544" mass="61468">MGLSWAAIFQGKTAGNGLDVGHLPCQTPAGSTVQNRTPVQLYQPIMNSHTIRSLYLVFCLVNQVGLALLGPIKTKGKEVLLNLIEPPAERTRFDSNAVPPEEPSIISLSSDLPSSPNLLFGVDLNLPRERMEPGSIVSTHDFVPICHYPSSASKRKFIDPNVDSIVPTLNLFPPSHYASSSSKRKLLDQGIEQSGTSKERQKSVSKQQDGVKNQGTANSAQLKQINLSVSMRRSEDTLHVPTYLSREFDSISSSSELLDMYDWNWIIVDPSAEKASETQKKPGELNNSQNVFKCLNSLRREPLSGRIFWIPEGDEHAYLQDFHGQRGNNDMIYPPVSDFTPSQRQSGIIHIITRIADCKLDLERYMNCFSDVWVEMKSRIDVRNKTAYQVENALQQRISYLKKITKVSTTLSVFYLSLFGRHEGGRLEKLHIEDFMEFIKAIFKQCGEDQALLLTCNGDFSKIWHTLLNFGSTSSSASKDLALAWRTVEYWLDKTGQRSRFEIGTYHPDAVEIINKIIFWSNYKTIEGITTSKREKRTKQNSKH</sequence>
<reference evidence="2" key="1">
    <citation type="journal article" date="2018" name="BMC Genomics">
        <title>Genomic insights into host adaptation between the wheat stripe rust pathogen (Puccinia striiformis f. sp. tritici) and the barley stripe rust pathogen (Puccinia striiformis f. sp. hordei).</title>
        <authorList>
            <person name="Xia C."/>
            <person name="Wang M."/>
            <person name="Yin C."/>
            <person name="Cornejo O.E."/>
            <person name="Hulbert S.H."/>
            <person name="Chen X."/>
        </authorList>
    </citation>
    <scope>NUCLEOTIDE SEQUENCE [LARGE SCALE GENOMIC DNA]</scope>
    <source>
        <strain evidence="2">93-210</strain>
    </source>
</reference>
<accession>A0ACC0E3Q9</accession>
<dbReference type="EMBL" id="CM045875">
    <property type="protein sequence ID" value="KAI7943914.1"/>
    <property type="molecule type" value="Genomic_DNA"/>
</dbReference>
<comment type="caution">
    <text evidence="1">The sequence shown here is derived from an EMBL/GenBank/DDBJ whole genome shotgun (WGS) entry which is preliminary data.</text>
</comment>
<gene>
    <name evidence="1" type="ORF">MJO28_011442</name>
</gene>
<protein>
    <submittedName>
        <fullName evidence="1">Uncharacterized protein</fullName>
    </submittedName>
</protein>
<evidence type="ECO:0000313" key="1">
    <source>
        <dbReference type="EMBL" id="KAI7943914.1"/>
    </source>
</evidence>
<name>A0ACC0E3Q9_9BASI</name>
<reference evidence="2" key="2">
    <citation type="journal article" date="2018" name="Mol. Plant Microbe Interact.">
        <title>Genome sequence resources for the wheat stripe rust pathogen (Puccinia striiformis f. sp. tritici) and the barley stripe rust pathogen (Puccinia striiformis f. sp. hordei).</title>
        <authorList>
            <person name="Xia C."/>
            <person name="Wang M."/>
            <person name="Yin C."/>
            <person name="Cornejo O.E."/>
            <person name="Hulbert S.H."/>
            <person name="Chen X."/>
        </authorList>
    </citation>
    <scope>NUCLEOTIDE SEQUENCE [LARGE SCALE GENOMIC DNA]</scope>
    <source>
        <strain evidence="2">93-210</strain>
    </source>
</reference>
<organism evidence="1 2">
    <name type="scientific">Puccinia striiformis f. sp. tritici</name>
    <dbReference type="NCBI Taxonomy" id="168172"/>
    <lineage>
        <taxon>Eukaryota</taxon>
        <taxon>Fungi</taxon>
        <taxon>Dikarya</taxon>
        <taxon>Basidiomycota</taxon>
        <taxon>Pucciniomycotina</taxon>
        <taxon>Pucciniomycetes</taxon>
        <taxon>Pucciniales</taxon>
        <taxon>Pucciniaceae</taxon>
        <taxon>Puccinia</taxon>
    </lineage>
</organism>